<dbReference type="GO" id="GO:0006310">
    <property type="term" value="P:DNA recombination"/>
    <property type="evidence" value="ECO:0007669"/>
    <property type="project" value="UniProtKB-KW"/>
</dbReference>
<dbReference type="GO" id="GO:0003677">
    <property type="term" value="F:DNA binding"/>
    <property type="evidence" value="ECO:0007669"/>
    <property type="project" value="InterPro"/>
</dbReference>
<dbReference type="GO" id="GO:0015074">
    <property type="term" value="P:DNA integration"/>
    <property type="evidence" value="ECO:0007669"/>
    <property type="project" value="InterPro"/>
</dbReference>
<dbReference type="SUPFAM" id="SSF56349">
    <property type="entry name" value="DNA breaking-rejoining enzymes"/>
    <property type="match status" value="1"/>
</dbReference>
<dbReference type="RefSeq" id="WP_000633780.1">
    <property type="nucleotide sequence ID" value="NZ_JAEFBZ010000001.1"/>
</dbReference>
<evidence type="ECO:0000313" key="4">
    <source>
        <dbReference type="EMBL" id="MBK1606897.1"/>
    </source>
</evidence>
<evidence type="ECO:0000313" key="5">
    <source>
        <dbReference type="Proteomes" id="UP000075591"/>
    </source>
</evidence>
<feature type="domain" description="Tyr recombinase" evidence="2">
    <location>
        <begin position="801"/>
        <end position="964"/>
    </location>
</feature>
<name>A0A150AUE2_BACCE</name>
<evidence type="ECO:0000313" key="6">
    <source>
        <dbReference type="Proteomes" id="UP000613452"/>
    </source>
</evidence>
<gene>
    <name evidence="3" type="ORF">AT274_06565</name>
    <name evidence="4" type="ORF">JCR31_03145</name>
</gene>
<organism evidence="3 5">
    <name type="scientific">Bacillus cereus</name>
    <dbReference type="NCBI Taxonomy" id="1396"/>
    <lineage>
        <taxon>Bacteria</taxon>
        <taxon>Bacillati</taxon>
        <taxon>Bacillota</taxon>
        <taxon>Bacilli</taxon>
        <taxon>Bacillales</taxon>
        <taxon>Bacillaceae</taxon>
        <taxon>Bacillus</taxon>
        <taxon>Bacillus cereus group</taxon>
    </lineage>
</organism>
<evidence type="ECO:0000256" key="1">
    <source>
        <dbReference type="ARBA" id="ARBA00023172"/>
    </source>
</evidence>
<proteinExistence type="predicted"/>
<dbReference type="PATRIC" id="fig|1396.432.peg.71"/>
<reference evidence="4 6" key="2">
    <citation type="submission" date="2020-12" db="EMBL/GenBank/DDBJ databases">
        <title>Genome assembly for a thermostable protease producing Bacillus cereus MAKP1 strain isolated from chicken gut.</title>
        <authorList>
            <person name="Malaviya A."/>
        </authorList>
    </citation>
    <scope>NUCLEOTIDE SEQUENCE [LARGE SCALE GENOMIC DNA]</scope>
    <source>
        <strain evidence="4 6">MAKP1</strain>
    </source>
</reference>
<dbReference type="InterPro" id="IPR013762">
    <property type="entry name" value="Integrase-like_cat_sf"/>
</dbReference>
<accession>A0A150AUE2</accession>
<dbReference type="EMBL" id="LOMT01000161">
    <property type="protein sequence ID" value="KXX85048.1"/>
    <property type="molecule type" value="Genomic_DNA"/>
</dbReference>
<comment type="caution">
    <text evidence="3">The sequence shown here is derived from an EMBL/GenBank/DDBJ whole genome shotgun (WGS) entry which is preliminary data.</text>
</comment>
<reference evidence="3 5" key="1">
    <citation type="submission" date="2015-12" db="EMBL/GenBank/DDBJ databases">
        <title>Bacillus cereus Group isolate.</title>
        <authorList>
            <person name="Kovac J."/>
        </authorList>
    </citation>
    <scope>NUCLEOTIDE SEQUENCE [LARGE SCALE GENOMIC DNA]</scope>
    <source>
        <strain evidence="3 5">FSL W8-0275</strain>
    </source>
</reference>
<dbReference type="InterPro" id="IPR002104">
    <property type="entry name" value="Integrase_catalytic"/>
</dbReference>
<dbReference type="Proteomes" id="UP000613452">
    <property type="component" value="Unassembled WGS sequence"/>
</dbReference>
<dbReference type="Gene3D" id="1.10.443.10">
    <property type="entry name" value="Intergrase catalytic core"/>
    <property type="match status" value="1"/>
</dbReference>
<dbReference type="InterPro" id="IPR011010">
    <property type="entry name" value="DNA_brk_join_enz"/>
</dbReference>
<evidence type="ECO:0000259" key="2">
    <source>
        <dbReference type="Pfam" id="PF00589"/>
    </source>
</evidence>
<evidence type="ECO:0000313" key="3">
    <source>
        <dbReference type="EMBL" id="KXX85048.1"/>
    </source>
</evidence>
<dbReference type="AlphaFoldDB" id="A0A150AUE2"/>
<sequence>MITVKRPVKTTKLSSTVIGLFKQHIVNHLKNEEFKSLFWSFFEDNYEQQAFPSGEIRDFRRHFEDILIPLFGNYTIELISWEQYCLSMKSIRTQDWDLSKRKTARKLLSKFYHYIIENVHSDTKGFTELKEHKEFLIWEERSADWMSEDLFEKIGTNFPIESSLDQLHFFSEGQLKIRNNKSSFANILNLNMSKGEVKNLLIGFFLNERRPELALSHFVYLFRYSLMTIEKEPQSITDFTFEVFEKQYRFYKSANKENVANTQKRSENFRFTKYLIRFYSYLCTVIKEQDIQHNIFEGTNYNERNITFYGGKYKSEVVRTVNLLNEVKENLEQHIENHLKDEEFKFIFFNFFEKVYSQQAFTESNRGAVHKYFEQWLISIFENYTIELISWKQYCLSMKSIRVQNFGELGQKMARKLLSQLYRYIIENVHLNTKGLTELREYKEFLLYEERKSSKMNNLLSDYWLDKVGTNFPLESSPNQLHLIPGDDKRFPILFNLNICNDEIKNLLLGFYASEANSKQHNPIRQFIYLFRYSLLAVEKEPQSITDFTFEVLKKQYRFYQKANIINTTKIRNFSVSLIRFYVYLCKIIKEQNIQHNIFEGTLYNENMLSSNSFSLMYDRGYKLISYNSFEDVPLENRWHLIPHDGYASVLKFKPVGIDFTKVKDKSFREDLKYYIWKQSSMSVSTVTRGIYTNFDLLNFISSYKQSSNFTGLVNADSLEQWGFYIGTKEPSTMNQYVKRSRAYLKFYKDKYQIPELLIDLLKQTPIDYDGGTPMTKHDVDLFTKKFQEQRSQGIIGELCYIVFNLATTTKLRSGEILALERDCILEKSDQTGVIQYHSKTSGNQKIKATLTMEKINLIEEAIRLTEDAHSKANTDSAKYIFLKEDTWRKGRIIEIVWQFIHTFSKIQKELEGQLHNKYRPYSLRATYIDNLYTEGINDGLPTAVIAEMAGNGVHTARRYYRKTTEAQKYGEIFAGVTISGVDVYGNILDKKNVEDLNPVEDGLGGCKQEGCVTDEEQYECLICPHFATTTNRIPLFKEQITRLKTLKEITLNSQERNIIDAQLKLYTAYYVKLLEKIGGEQDGAEA</sequence>
<dbReference type="Proteomes" id="UP000075591">
    <property type="component" value="Unassembled WGS sequence"/>
</dbReference>
<protein>
    <submittedName>
        <fullName evidence="3 4">Integrase</fullName>
    </submittedName>
</protein>
<keyword evidence="1" id="KW-0233">DNA recombination</keyword>
<dbReference type="Pfam" id="PF00589">
    <property type="entry name" value="Phage_integrase"/>
    <property type="match status" value="1"/>
</dbReference>
<dbReference type="EMBL" id="JAEFBZ010000001">
    <property type="protein sequence ID" value="MBK1606897.1"/>
    <property type="molecule type" value="Genomic_DNA"/>
</dbReference>